<feature type="chain" id="PRO_5039257681" evidence="1">
    <location>
        <begin position="21"/>
        <end position="436"/>
    </location>
</feature>
<evidence type="ECO:0000313" key="3">
    <source>
        <dbReference type="Proteomes" id="UP000461585"/>
    </source>
</evidence>
<dbReference type="AlphaFoldDB" id="A0A7X5HUQ8"/>
<reference evidence="2 3" key="1">
    <citation type="submission" date="2020-01" db="EMBL/GenBank/DDBJ databases">
        <title>Anaeroalcalibacter tamaniensis gen. nov., sp. nov., moderately halophilic strictly anaerobic fermenter bacterium from mud volcano of Taman peninsula.</title>
        <authorList>
            <person name="Frolova A."/>
            <person name="Merkel A.Y."/>
            <person name="Slobodkin A.I."/>
        </authorList>
    </citation>
    <scope>NUCLEOTIDE SEQUENCE [LARGE SCALE GENOMIC DNA]</scope>
    <source>
        <strain evidence="2 3">F-3ap</strain>
    </source>
</reference>
<dbReference type="InterPro" id="IPR006059">
    <property type="entry name" value="SBP"/>
</dbReference>
<evidence type="ECO:0000313" key="2">
    <source>
        <dbReference type="EMBL" id="NDL67032.1"/>
    </source>
</evidence>
<dbReference type="PANTHER" id="PTHR43649">
    <property type="entry name" value="ARABINOSE-BINDING PROTEIN-RELATED"/>
    <property type="match status" value="1"/>
</dbReference>
<dbReference type="Pfam" id="PF13416">
    <property type="entry name" value="SBP_bac_8"/>
    <property type="match status" value="1"/>
</dbReference>
<keyword evidence="3" id="KW-1185">Reference proteome</keyword>
<dbReference type="PANTHER" id="PTHR43649:SF32">
    <property type="entry name" value="SUGAR BINDING SECRETED PROTEIN"/>
    <property type="match status" value="1"/>
</dbReference>
<dbReference type="RefSeq" id="WP_162369761.1">
    <property type="nucleotide sequence ID" value="NZ_JAAEEH010000009.1"/>
</dbReference>
<keyword evidence="1" id="KW-0732">Signal</keyword>
<gene>
    <name evidence="2" type="ORF">GXN74_04625</name>
</gene>
<dbReference type="SUPFAM" id="SSF53850">
    <property type="entry name" value="Periplasmic binding protein-like II"/>
    <property type="match status" value="1"/>
</dbReference>
<organism evidence="2 3">
    <name type="scientific">Anaerotalea alkaliphila</name>
    <dbReference type="NCBI Taxonomy" id="2662126"/>
    <lineage>
        <taxon>Bacteria</taxon>
        <taxon>Bacillati</taxon>
        <taxon>Bacillota</taxon>
        <taxon>Clostridia</taxon>
        <taxon>Eubacteriales</taxon>
        <taxon>Anaerotalea</taxon>
    </lineage>
</organism>
<accession>A0A7X5HUQ8</accession>
<evidence type="ECO:0000256" key="1">
    <source>
        <dbReference type="SAM" id="SignalP"/>
    </source>
</evidence>
<dbReference type="Gene3D" id="3.40.190.10">
    <property type="entry name" value="Periplasmic binding protein-like II"/>
    <property type="match status" value="1"/>
</dbReference>
<comment type="caution">
    <text evidence="2">The sequence shown here is derived from an EMBL/GenBank/DDBJ whole genome shotgun (WGS) entry which is preliminary data.</text>
</comment>
<sequence length="436" mass="47500">MKKRLFIAILLLTMLLPACSGKKTETNADAGSAKGDGAGTGAGTTVTAWAWDPNFNIRALELAEEAYKGEIAVNLEIVENAQSDIVQRLNTALSSGTPKGLPNIVLIEDYRAQSFLKSYPDAFYPLTGHIDADDFANYKIEATSHDGEVYGLPFDTGVTGLYVRVDYLEAAGLTVGDMTNVTWQEYIAIGKQVKEATGKQMLSLNPNDFNFVRMMVQSAGQWYFEEDGSTPNLEHNEALKEIFRVYKAMLDADIVKLNSDWSQFVAAFNSGDVATVPTGNWITPSVKAEASQAGQWRVVSLPRLQTEGGLNVSNLGGSSWYVLNQDGKEAAAAFLADTFGSNVDFYNTLLADVGAIGTYKPGIAGDAFDQSDDFFGGQKIYSDFTSWMADIPAVNYGIHTYAIDDILKVEMQKYLKGEDLDTVMASAQAQAEMQLR</sequence>
<dbReference type="EMBL" id="JAAEEH010000009">
    <property type="protein sequence ID" value="NDL67032.1"/>
    <property type="molecule type" value="Genomic_DNA"/>
</dbReference>
<proteinExistence type="predicted"/>
<feature type="signal peptide" evidence="1">
    <location>
        <begin position="1"/>
        <end position="20"/>
    </location>
</feature>
<dbReference type="Proteomes" id="UP000461585">
    <property type="component" value="Unassembled WGS sequence"/>
</dbReference>
<protein>
    <submittedName>
        <fullName evidence="2">Extracellular solute-binding protein</fullName>
    </submittedName>
</protein>
<name>A0A7X5HUQ8_9FIRM</name>
<dbReference type="InterPro" id="IPR050490">
    <property type="entry name" value="Bact_solute-bd_prot1"/>
</dbReference>